<dbReference type="Pfam" id="PF11964">
    <property type="entry name" value="SpoIIAA-like"/>
    <property type="match status" value="1"/>
</dbReference>
<proteinExistence type="predicted"/>
<organism evidence="1 2">
    <name type="scientific">Belliella baltica (strain DSM 15883 / CIP 108006 / LMG 21964 / BA134)</name>
    <dbReference type="NCBI Taxonomy" id="866536"/>
    <lineage>
        <taxon>Bacteria</taxon>
        <taxon>Pseudomonadati</taxon>
        <taxon>Bacteroidota</taxon>
        <taxon>Cytophagia</taxon>
        <taxon>Cytophagales</taxon>
        <taxon>Cyclobacteriaceae</taxon>
        <taxon>Belliella</taxon>
    </lineage>
</organism>
<name>I3Z121_BELBD</name>
<dbReference type="EMBL" id="CP003281">
    <property type="protein sequence ID" value="AFL82939.1"/>
    <property type="molecule type" value="Genomic_DNA"/>
</dbReference>
<sequence>MIQILEQTEGNVIATKAIEKLATSDYNILLPILTNRLGNYNKLRWYFEMENFKGWELKAFWQDAKFDLKHANDFEKIAMVGEKKWQEWMAIFMRPFTNAEIKYFDSEERDTALAWIKS</sequence>
<dbReference type="Proteomes" id="UP000006050">
    <property type="component" value="Chromosome"/>
</dbReference>
<gene>
    <name evidence="1" type="ordered locus">Belba_0273</name>
</gene>
<dbReference type="AlphaFoldDB" id="I3Z121"/>
<dbReference type="STRING" id="866536.Belba_0273"/>
<evidence type="ECO:0008006" key="3">
    <source>
        <dbReference type="Google" id="ProtNLM"/>
    </source>
</evidence>
<dbReference type="InterPro" id="IPR038396">
    <property type="entry name" value="SpoIIAA-like_sf"/>
</dbReference>
<accession>I3Z121</accession>
<dbReference type="HOGENOM" id="CLU_137390_1_1_10"/>
<dbReference type="Gene3D" id="3.40.50.10600">
    <property type="entry name" value="SpoIIaa-like domains"/>
    <property type="match status" value="1"/>
</dbReference>
<protein>
    <recommendedName>
        <fullName evidence="3">STAS/SEC14 domain-containing protein</fullName>
    </recommendedName>
</protein>
<dbReference type="KEGG" id="bbd:Belba_0273"/>
<dbReference type="eggNOG" id="ENOG5032S70">
    <property type="taxonomic scope" value="Bacteria"/>
</dbReference>
<dbReference type="OrthoDB" id="9811577at2"/>
<dbReference type="RefSeq" id="WP_014770954.1">
    <property type="nucleotide sequence ID" value="NC_018010.1"/>
</dbReference>
<keyword evidence="2" id="KW-1185">Reference proteome</keyword>
<dbReference type="SUPFAM" id="SSF52091">
    <property type="entry name" value="SpoIIaa-like"/>
    <property type="match status" value="1"/>
</dbReference>
<dbReference type="InterPro" id="IPR021866">
    <property type="entry name" value="SpoIIAA-like"/>
</dbReference>
<dbReference type="PATRIC" id="fig|866536.3.peg.288"/>
<reference evidence="2" key="1">
    <citation type="submission" date="2012-06" db="EMBL/GenBank/DDBJ databases">
        <title>The complete genome of Belliella baltica DSM 15883.</title>
        <authorList>
            <person name="Lucas S."/>
            <person name="Copeland A."/>
            <person name="Lapidus A."/>
            <person name="Goodwin L."/>
            <person name="Pitluck S."/>
            <person name="Peters L."/>
            <person name="Mikhailova N."/>
            <person name="Davenport K."/>
            <person name="Kyrpides N."/>
            <person name="Mavromatis K."/>
            <person name="Pagani I."/>
            <person name="Ivanova N."/>
            <person name="Ovchinnikova G."/>
            <person name="Zeytun A."/>
            <person name="Detter J.C."/>
            <person name="Han C."/>
            <person name="Land M."/>
            <person name="Hauser L."/>
            <person name="Markowitz V."/>
            <person name="Cheng J.-F."/>
            <person name="Hugenholtz P."/>
            <person name="Woyke T."/>
            <person name="Wu D."/>
            <person name="Tindall B."/>
            <person name="Pomrenke H."/>
            <person name="Brambilla E."/>
            <person name="Klenk H.-P."/>
            <person name="Eisen J.A."/>
        </authorList>
    </citation>
    <scope>NUCLEOTIDE SEQUENCE [LARGE SCALE GENOMIC DNA]</scope>
    <source>
        <strain evidence="2">DSM 15883 / CIP 108006 / LMG 21964 / BA134</strain>
    </source>
</reference>
<evidence type="ECO:0000313" key="1">
    <source>
        <dbReference type="EMBL" id="AFL82939.1"/>
    </source>
</evidence>
<evidence type="ECO:0000313" key="2">
    <source>
        <dbReference type="Proteomes" id="UP000006050"/>
    </source>
</evidence>
<dbReference type="InterPro" id="IPR036513">
    <property type="entry name" value="STAS_dom_sf"/>
</dbReference>